<keyword evidence="7" id="KW-0812">Transmembrane</keyword>
<feature type="binding site" evidence="4">
    <location>
        <position position="765"/>
    </location>
    <ligand>
        <name>AMP</name>
        <dbReference type="ChEBI" id="CHEBI:456215"/>
    </ligand>
</feature>
<dbReference type="CDD" id="cd00077">
    <property type="entry name" value="HDc"/>
    <property type="match status" value="1"/>
</dbReference>
<evidence type="ECO:0000256" key="2">
    <source>
        <dbReference type="ARBA" id="ARBA00022801"/>
    </source>
</evidence>
<dbReference type="EMBL" id="GBEZ01009081">
    <property type="protein sequence ID" value="JAC76487.1"/>
    <property type="molecule type" value="Transcribed_RNA"/>
</dbReference>
<gene>
    <name evidence="11" type="primary">PDE</name>
    <name evidence="11" type="ORF">TSPGSL018_20014</name>
    <name evidence="9" type="ORF">TSPGSL018_30836</name>
    <name evidence="10" type="ORF">TSPGSL018_9069</name>
</gene>
<evidence type="ECO:0000313" key="9">
    <source>
        <dbReference type="EMBL" id="JAC59685.1"/>
    </source>
</evidence>
<keyword evidence="7" id="KW-0472">Membrane</keyword>
<evidence type="ECO:0000256" key="3">
    <source>
        <dbReference type="PIRSR" id="PIRSR623088-1"/>
    </source>
</evidence>
<feature type="binding site" evidence="4">
    <location>
        <position position="931"/>
    </location>
    <ligand>
        <name>AMP</name>
        <dbReference type="ChEBI" id="CHEBI:456215"/>
    </ligand>
</feature>
<dbReference type="Gene3D" id="1.10.1300.10">
    <property type="entry name" value="3'5'-cyclic nucleotide phosphodiesterase, catalytic domain"/>
    <property type="match status" value="1"/>
</dbReference>
<protein>
    <submittedName>
        <fullName evidence="11">3',5'-cyclic-nucleotide phosphodiesterase</fullName>
    </submittedName>
</protein>
<proteinExistence type="predicted"/>
<dbReference type="GO" id="GO:0046872">
    <property type="term" value="F:metal ion binding"/>
    <property type="evidence" value="ECO:0007669"/>
    <property type="project" value="UniProtKB-KW"/>
</dbReference>
<dbReference type="SUPFAM" id="SSF109604">
    <property type="entry name" value="HD-domain/PDEase-like"/>
    <property type="match status" value="1"/>
</dbReference>
<keyword evidence="7" id="KW-1133">Transmembrane helix</keyword>
<dbReference type="AlphaFoldDB" id="A0A061RUE7"/>
<evidence type="ECO:0000313" key="10">
    <source>
        <dbReference type="EMBL" id="JAC68297.1"/>
    </source>
</evidence>
<feature type="binding site" evidence="4">
    <location>
        <begin position="720"/>
        <end position="724"/>
    </location>
    <ligand>
        <name>AMP</name>
        <dbReference type="ChEBI" id="CHEBI:456215"/>
    </ligand>
</feature>
<dbReference type="InterPro" id="IPR002073">
    <property type="entry name" value="PDEase_catalytic_dom"/>
</dbReference>
<feature type="domain" description="PDEase" evidence="8">
    <location>
        <begin position="639"/>
        <end position="974"/>
    </location>
</feature>
<feature type="active site" description="Proton donor" evidence="3">
    <location>
        <position position="720"/>
    </location>
</feature>
<dbReference type="EMBL" id="GBEZ01018107">
    <property type="protein sequence ID" value="JAC68297.1"/>
    <property type="molecule type" value="Transcribed_RNA"/>
</dbReference>
<feature type="transmembrane region" description="Helical" evidence="7">
    <location>
        <begin position="469"/>
        <end position="493"/>
    </location>
</feature>
<feature type="binding site" evidence="4">
    <location>
        <position position="878"/>
    </location>
    <ligand>
        <name>AMP</name>
        <dbReference type="ChEBI" id="CHEBI:456215"/>
    </ligand>
</feature>
<evidence type="ECO:0000256" key="1">
    <source>
        <dbReference type="ARBA" id="ARBA00022723"/>
    </source>
</evidence>
<keyword evidence="1 5" id="KW-0479">Metal-binding</keyword>
<dbReference type="PRINTS" id="PR00387">
    <property type="entry name" value="PDIESTERASE1"/>
</dbReference>
<feature type="binding site" evidence="5">
    <location>
        <position position="765"/>
    </location>
    <ligand>
        <name>Zn(2+)</name>
        <dbReference type="ChEBI" id="CHEBI:29105"/>
        <label>1</label>
    </ligand>
</feature>
<organism evidence="11">
    <name type="scientific">Tetraselmis sp. GSL018</name>
    <dbReference type="NCBI Taxonomy" id="582737"/>
    <lineage>
        <taxon>Eukaryota</taxon>
        <taxon>Viridiplantae</taxon>
        <taxon>Chlorophyta</taxon>
        <taxon>core chlorophytes</taxon>
        <taxon>Chlorodendrophyceae</taxon>
        <taxon>Chlorodendrales</taxon>
        <taxon>Chlorodendraceae</taxon>
        <taxon>Tetraselmis</taxon>
    </lineage>
</organism>
<feature type="binding site" evidence="5">
    <location>
        <position position="878"/>
    </location>
    <ligand>
        <name>Zn(2+)</name>
        <dbReference type="ChEBI" id="CHEBI:29105"/>
        <label>1</label>
    </ligand>
</feature>
<dbReference type="PROSITE" id="PS51845">
    <property type="entry name" value="PDEASE_I_2"/>
    <property type="match status" value="1"/>
</dbReference>
<name>A0A061RUE7_9CHLO</name>
<dbReference type="InterPro" id="IPR036971">
    <property type="entry name" value="PDEase_catalytic_dom_sf"/>
</dbReference>
<accession>A0A061RUE7</accession>
<dbReference type="PANTHER" id="PTHR11347">
    <property type="entry name" value="CYCLIC NUCLEOTIDE PHOSPHODIESTERASE"/>
    <property type="match status" value="1"/>
</dbReference>
<evidence type="ECO:0000256" key="5">
    <source>
        <dbReference type="PIRSR" id="PIRSR623088-3"/>
    </source>
</evidence>
<reference evidence="11" key="1">
    <citation type="submission" date="2014-05" db="EMBL/GenBank/DDBJ databases">
        <title>The transcriptome of the halophilic microalga Tetraselmis sp. GSL018 isolated from the Great Salt Lake, Utah.</title>
        <authorList>
            <person name="Jinkerson R.E."/>
            <person name="D'Adamo S."/>
            <person name="Posewitz M.C."/>
        </authorList>
    </citation>
    <scope>NUCLEOTIDE SEQUENCE</scope>
    <source>
        <strain evidence="11">GSL018</strain>
    </source>
</reference>
<feature type="binding site" evidence="5">
    <location>
        <position position="765"/>
    </location>
    <ligand>
        <name>Zn(2+)</name>
        <dbReference type="ChEBI" id="CHEBI:29105"/>
        <label>2</label>
    </ligand>
</feature>
<keyword evidence="2" id="KW-0378">Hydrolase</keyword>
<evidence type="ECO:0000256" key="7">
    <source>
        <dbReference type="SAM" id="Phobius"/>
    </source>
</evidence>
<evidence type="ECO:0000313" key="11">
    <source>
        <dbReference type="EMBL" id="JAC76487.1"/>
    </source>
</evidence>
<dbReference type="SMART" id="SM00471">
    <property type="entry name" value="HDc"/>
    <property type="match status" value="1"/>
</dbReference>
<dbReference type="InterPro" id="IPR023088">
    <property type="entry name" value="PDEase"/>
</dbReference>
<evidence type="ECO:0000259" key="8">
    <source>
        <dbReference type="PROSITE" id="PS51845"/>
    </source>
</evidence>
<feature type="binding site" evidence="5">
    <location>
        <position position="764"/>
    </location>
    <ligand>
        <name>Zn(2+)</name>
        <dbReference type="ChEBI" id="CHEBI:29105"/>
        <label>1</label>
    </ligand>
</feature>
<feature type="compositionally biased region" description="Basic and acidic residues" evidence="6">
    <location>
        <begin position="968"/>
        <end position="979"/>
    </location>
</feature>
<dbReference type="EMBL" id="GBEZ01027650">
    <property type="protein sequence ID" value="JAC59685.1"/>
    <property type="molecule type" value="Transcribed_RNA"/>
</dbReference>
<dbReference type="GO" id="GO:0007165">
    <property type="term" value="P:signal transduction"/>
    <property type="evidence" value="ECO:0007669"/>
    <property type="project" value="InterPro"/>
</dbReference>
<sequence>MLQVTFPADMPSNITFNATDVDDTDVFIQLKQRFKYGTAERSDGVTLSWGFNPTLLQNAAFIPPFDPRWGPAWSYQYSPCPCCRQQATCSLPGGGGSREQCNCSFSLYTADKILGGVTSFPDAGSSPTAFYINIPGNHFITVGLETPVYVTQIRVYETLTPGKIVNISGASDYRGNMTEWVQLYSGAAEDLPLQSVRMFNPALRPAPASSFGFLRLDISIEDTGADVSFFLDAIEVLGSIQPPAGMLLSDGVLRYTPTPGLHGHLEAIPFRAVDRGATGGEERILDIYVDRPANETSATTWGSLEPMSGLVGRATEVQVSLEEFRALAPKEVVGWPVVAVELISEQALPASVGVSSAGGGDDTTTTAVSEEGGLVASSEAGAFLVGHSGKSWEPEVPLQAWVTLSDNTTGVPANVTFRLRTQIVWVCPPDADPRDCASAASACLRLDGRWLWNEETQRCEPSGSGAGLWFIWLVGAMAGLLLLVILGGGWLLWRLRKKTRVLSQKLREAETTFHPLEVDPDAPLTKLLTFLDELAAPKRRTWGVALLQLFGRTRLGDKVIGERAQELSAQLRGAANVYVPNLQQSMADASRATATTDVAAFLISMVQGSVTGQLGSETSLHNPDADLVEPFLSGPENWTAEEVLSAFQPSQGSLQIDLLGNLFVDPFKLESATGGRPLLNVALKAVVDLNLESLVNKGSMGHFMSFVAAMESTYTDVPYHNRVHAADVTARLCALLHRSGIRRHAEARKDRMAIFAALVAAVVHDAGHPGTNNGYHISKRTELAHSFNDQSVLENYSLNLAFTILRQHNFTQNWSTSEFLRFRKTVIAIVLATDFSHHFDHLSKFKAKVGSSQGDAVWDAIETQDHLLLLVMAMKVADLGHCAARLEVHVKWVSRLQEEFFLQGDKEREAYLPVSALMDRHKPGPASGVNQLGFFDVMVLPLLKEWCHAFPETSELLNQAEENRRYWEKDAKEDSDRRHSQGLGKKHSVEVDSLEP</sequence>
<feature type="binding site" evidence="5">
    <location>
        <position position="724"/>
    </location>
    <ligand>
        <name>Zn(2+)</name>
        <dbReference type="ChEBI" id="CHEBI:29105"/>
        <label>1</label>
    </ligand>
</feature>
<dbReference type="Pfam" id="PF00233">
    <property type="entry name" value="PDEase_I"/>
    <property type="match status" value="1"/>
</dbReference>
<dbReference type="InterPro" id="IPR003607">
    <property type="entry name" value="HD/PDEase_dom"/>
</dbReference>
<feature type="region of interest" description="Disordered" evidence="6">
    <location>
        <begin position="968"/>
        <end position="996"/>
    </location>
</feature>
<evidence type="ECO:0000256" key="4">
    <source>
        <dbReference type="PIRSR" id="PIRSR623088-2"/>
    </source>
</evidence>
<evidence type="ECO:0000256" key="6">
    <source>
        <dbReference type="SAM" id="MobiDB-lite"/>
    </source>
</evidence>
<dbReference type="GO" id="GO:0004114">
    <property type="term" value="F:3',5'-cyclic-nucleotide phosphodiesterase activity"/>
    <property type="evidence" value="ECO:0007669"/>
    <property type="project" value="InterPro"/>
</dbReference>